<dbReference type="RefSeq" id="WP_106565315.1">
    <property type="nucleotide sequence ID" value="NZ_PYGF01000001.1"/>
</dbReference>
<dbReference type="InterPro" id="IPR005133">
    <property type="entry name" value="PhaG_MnhG_YufB"/>
</dbReference>
<feature type="transmembrane region" description="Helical" evidence="2">
    <location>
        <begin position="37"/>
        <end position="56"/>
    </location>
</feature>
<evidence type="ECO:0000256" key="2">
    <source>
        <dbReference type="SAM" id="Phobius"/>
    </source>
</evidence>
<sequence>MNELIIMVLSTIGSLFVLSTSVAMFRKRDVYLRINVTTKTATLGLGLLLASAAIFFQEYSVTTRVLATIIFIILTAPIGGHMLARAAYLNKTKKWEGMKIDDLAGQYDPKSKVLYSEKKNTSFEPPVDYDKNSPQT</sequence>
<organism evidence="3 4">
    <name type="scientific">Cecembia rubra</name>
    <dbReference type="NCBI Taxonomy" id="1485585"/>
    <lineage>
        <taxon>Bacteria</taxon>
        <taxon>Pseudomonadati</taxon>
        <taxon>Bacteroidota</taxon>
        <taxon>Cytophagia</taxon>
        <taxon>Cytophagales</taxon>
        <taxon>Cyclobacteriaceae</taxon>
        <taxon>Cecembia</taxon>
    </lineage>
</organism>
<dbReference type="EMBL" id="PYGF01000001">
    <property type="protein sequence ID" value="PSL07197.1"/>
    <property type="molecule type" value="Genomic_DNA"/>
</dbReference>
<dbReference type="GO" id="GO:0015385">
    <property type="term" value="F:sodium:proton antiporter activity"/>
    <property type="evidence" value="ECO:0007669"/>
    <property type="project" value="TreeGrafter"/>
</dbReference>
<feature type="transmembrane region" description="Helical" evidence="2">
    <location>
        <begin position="6"/>
        <end position="25"/>
    </location>
</feature>
<keyword evidence="4" id="KW-1185">Reference proteome</keyword>
<feature type="region of interest" description="Disordered" evidence="1">
    <location>
        <begin position="117"/>
        <end position="136"/>
    </location>
</feature>
<dbReference type="OrthoDB" id="9806575at2"/>
<proteinExistence type="predicted"/>
<dbReference type="AlphaFoldDB" id="A0A2P8ECP5"/>
<dbReference type="Pfam" id="PF03334">
    <property type="entry name" value="PhaG_MnhG_YufB"/>
    <property type="match status" value="1"/>
</dbReference>
<keyword evidence="2" id="KW-0812">Transmembrane</keyword>
<protein>
    <submittedName>
        <fullName evidence="3">Multisubunit sodium/proton antiporter MrpG subunit</fullName>
    </submittedName>
</protein>
<reference evidence="3 4" key="1">
    <citation type="submission" date="2018-03" db="EMBL/GenBank/DDBJ databases">
        <title>Genomic Encyclopedia of Archaeal and Bacterial Type Strains, Phase II (KMG-II): from individual species to whole genera.</title>
        <authorList>
            <person name="Goeker M."/>
        </authorList>
    </citation>
    <scope>NUCLEOTIDE SEQUENCE [LARGE SCALE GENOMIC DNA]</scope>
    <source>
        <strain evidence="3 4">DSM 28057</strain>
    </source>
</reference>
<dbReference type="NCBIfam" id="TIGR01300">
    <property type="entry name" value="CPA3_mnhG_phaG"/>
    <property type="match status" value="1"/>
</dbReference>
<keyword evidence="2" id="KW-0472">Membrane</keyword>
<dbReference type="Proteomes" id="UP000240708">
    <property type="component" value="Unassembled WGS sequence"/>
</dbReference>
<keyword evidence="2" id="KW-1133">Transmembrane helix</keyword>
<dbReference type="PANTHER" id="PTHR34703:SF1">
    <property type="entry name" value="ANTIPORTER SUBUNIT MNHG2-RELATED"/>
    <property type="match status" value="1"/>
</dbReference>
<evidence type="ECO:0000313" key="4">
    <source>
        <dbReference type="Proteomes" id="UP000240708"/>
    </source>
</evidence>
<evidence type="ECO:0000313" key="3">
    <source>
        <dbReference type="EMBL" id="PSL07197.1"/>
    </source>
</evidence>
<gene>
    <name evidence="3" type="ORF">CLV48_101127</name>
</gene>
<name>A0A2P8ECP5_9BACT</name>
<accession>A0A2P8ECP5</accession>
<dbReference type="PANTHER" id="PTHR34703">
    <property type="entry name" value="ANTIPORTER SUBUNIT MNHG2-RELATED"/>
    <property type="match status" value="1"/>
</dbReference>
<evidence type="ECO:0000256" key="1">
    <source>
        <dbReference type="SAM" id="MobiDB-lite"/>
    </source>
</evidence>
<comment type="caution">
    <text evidence="3">The sequence shown here is derived from an EMBL/GenBank/DDBJ whole genome shotgun (WGS) entry which is preliminary data.</text>
</comment>
<feature type="transmembrane region" description="Helical" evidence="2">
    <location>
        <begin position="62"/>
        <end position="84"/>
    </location>
</feature>